<accession>A0A8J5XG84</accession>
<evidence type="ECO:0000256" key="1">
    <source>
        <dbReference type="SAM" id="MobiDB-lite"/>
    </source>
</evidence>
<organism evidence="2 3">
    <name type="scientific">Diacronema lutheri</name>
    <name type="common">Unicellular marine alga</name>
    <name type="synonym">Monochrysis lutheri</name>
    <dbReference type="NCBI Taxonomy" id="2081491"/>
    <lineage>
        <taxon>Eukaryota</taxon>
        <taxon>Haptista</taxon>
        <taxon>Haptophyta</taxon>
        <taxon>Pavlovophyceae</taxon>
        <taxon>Pavlovales</taxon>
        <taxon>Pavlovaceae</taxon>
        <taxon>Diacronema</taxon>
    </lineage>
</organism>
<feature type="compositionally biased region" description="Basic and acidic residues" evidence="1">
    <location>
        <begin position="55"/>
        <end position="65"/>
    </location>
</feature>
<protein>
    <submittedName>
        <fullName evidence="2">Uncharacterized protein</fullName>
    </submittedName>
</protein>
<evidence type="ECO:0000313" key="3">
    <source>
        <dbReference type="Proteomes" id="UP000751190"/>
    </source>
</evidence>
<feature type="compositionally biased region" description="Low complexity" evidence="1">
    <location>
        <begin position="240"/>
        <end position="251"/>
    </location>
</feature>
<dbReference type="EMBL" id="JAGTXO010000012">
    <property type="protein sequence ID" value="KAG8464581.1"/>
    <property type="molecule type" value="Genomic_DNA"/>
</dbReference>
<dbReference type="Proteomes" id="UP000751190">
    <property type="component" value="Unassembled WGS sequence"/>
</dbReference>
<reference evidence="2" key="1">
    <citation type="submission" date="2021-05" db="EMBL/GenBank/DDBJ databases">
        <title>The genome of the haptophyte Pavlova lutheri (Diacronema luteri, Pavlovales) - a model for lipid biosynthesis in eukaryotic algae.</title>
        <authorList>
            <person name="Hulatt C.J."/>
            <person name="Posewitz M.C."/>
        </authorList>
    </citation>
    <scope>NUCLEOTIDE SEQUENCE</scope>
    <source>
        <strain evidence="2">NIVA-4/92</strain>
    </source>
</reference>
<evidence type="ECO:0000313" key="2">
    <source>
        <dbReference type="EMBL" id="KAG8464581.1"/>
    </source>
</evidence>
<keyword evidence="3" id="KW-1185">Reference proteome</keyword>
<sequence length="425" mass="44921">MLGVDVSRDRVVVATSPSSRSVVTTPQIILTIPTTGRPRSSGNRAVPRAGMLGHASEREPARPRRYNELAYTRASDPYEVYRDSSNTLAATIGRRVHSHPAMLMADLRTGPPPASLGRGSPYRAYVSGRNDDWHNHVGMSHGMINLDQLIPPRKPRLPPSARGSVKKRTNEHGTQTISTIGTQTERADAADMAGARGDGGGQAKLPAGGKENASARIADMRAGAKGSRAHTAGAGGGRSAGARAHGGSSHSPLRADDARWALPGGSASAGASEPGSRRVSLTPSSSAEQLEQLDALLHEHQARLRDRVEGARIEQQRKHREWFASVGQSLPTPQRSAGGEALDLAPLPHSRPGTAPPTPSRASFTPMGSPARARASAGARPAVVDAETAPSMRSSLESLAELEALLEEQHSQLIRRGYIAPTEAW</sequence>
<feature type="compositionally biased region" description="Low complexity" evidence="1">
    <location>
        <begin position="261"/>
        <end position="274"/>
    </location>
</feature>
<feature type="compositionally biased region" description="Low complexity" evidence="1">
    <location>
        <begin position="173"/>
        <end position="195"/>
    </location>
</feature>
<proteinExistence type="predicted"/>
<feature type="region of interest" description="Disordered" evidence="1">
    <location>
        <begin position="33"/>
        <end position="65"/>
    </location>
</feature>
<feature type="region of interest" description="Disordered" evidence="1">
    <location>
        <begin position="148"/>
        <end position="287"/>
    </location>
</feature>
<comment type="caution">
    <text evidence="2">The sequence shown here is derived from an EMBL/GenBank/DDBJ whole genome shotgun (WGS) entry which is preliminary data.</text>
</comment>
<feature type="compositionally biased region" description="Low complexity" evidence="1">
    <location>
        <begin position="368"/>
        <end position="382"/>
    </location>
</feature>
<name>A0A8J5XG84_DIALT</name>
<feature type="region of interest" description="Disordered" evidence="1">
    <location>
        <begin position="328"/>
        <end position="389"/>
    </location>
</feature>
<dbReference type="OrthoDB" id="10494020at2759"/>
<dbReference type="AlphaFoldDB" id="A0A8J5XG84"/>
<gene>
    <name evidence="2" type="ORF">KFE25_009949</name>
</gene>